<evidence type="ECO:0000256" key="4">
    <source>
        <dbReference type="ARBA" id="ARBA00022475"/>
    </source>
</evidence>
<dbReference type="PANTHER" id="PTHR30425:SF1">
    <property type="entry name" value="PHOSPHATE TRANSPORT SYSTEM PERMEASE PROTEIN PSTC"/>
    <property type="match status" value="1"/>
</dbReference>
<dbReference type="Pfam" id="PF00528">
    <property type="entry name" value="BPD_transp_1"/>
    <property type="match status" value="1"/>
</dbReference>
<dbReference type="GO" id="GO:0005315">
    <property type="term" value="F:phosphate transmembrane transporter activity"/>
    <property type="evidence" value="ECO:0007669"/>
    <property type="project" value="InterPro"/>
</dbReference>
<proteinExistence type="inferred from homology"/>
<dbReference type="GO" id="GO:0006817">
    <property type="term" value="P:phosphate ion transport"/>
    <property type="evidence" value="ECO:0007669"/>
    <property type="project" value="UniProtKB-KW"/>
</dbReference>
<organism evidence="12 13">
    <name type="scientific">Eisenbergiella tayi</name>
    <dbReference type="NCBI Taxonomy" id="1432052"/>
    <lineage>
        <taxon>Bacteria</taxon>
        <taxon>Bacillati</taxon>
        <taxon>Bacillota</taxon>
        <taxon>Clostridia</taxon>
        <taxon>Lachnospirales</taxon>
        <taxon>Lachnospiraceae</taxon>
        <taxon>Eisenbergiella</taxon>
    </lineage>
</organism>
<comment type="caution">
    <text evidence="12">The sequence shown here is derived from an EMBL/GenBank/DDBJ whole genome shotgun (WGS) entry which is preliminary data.</text>
</comment>
<dbReference type="Gene3D" id="1.10.3720.10">
    <property type="entry name" value="MetI-like"/>
    <property type="match status" value="1"/>
</dbReference>
<keyword evidence="7 9" id="KW-1133">Transmembrane helix</keyword>
<dbReference type="SUPFAM" id="SSF161098">
    <property type="entry name" value="MetI-like"/>
    <property type="match status" value="1"/>
</dbReference>
<evidence type="ECO:0000313" key="12">
    <source>
        <dbReference type="EMBL" id="ODM05076.1"/>
    </source>
</evidence>
<feature type="transmembrane region" description="Helical" evidence="9">
    <location>
        <begin position="249"/>
        <end position="270"/>
    </location>
</feature>
<evidence type="ECO:0000256" key="9">
    <source>
        <dbReference type="RuleBase" id="RU363032"/>
    </source>
</evidence>
<dbReference type="PATRIC" id="fig|1432052.4.peg.1080"/>
<sequence>MRKQGLPCESRVYLAKAGAYKDKENHMKQSFSIIGSRQSKTAVEKTAQLIFIVCAFFAVLAVFSITIYMLINGTPALFKVGLKDILFGTVWKPTAKDPSFGILYIILTSIVGTTLAILIGVPIGVLTAIFLAEVAPKKLAAVVKPAVELLAGIPSVIYGLLGIMILNPLMYKVETALFKGSETHQFTGGANLISAVIVLAIMILPTVINISESALRAVPAQYKAASLALGGSHIQTIFKVILPAAKSGIATAIVLGVGRAIGEAMAITLVSGSSVNLPLPFNSVRFLTTAIVSEMGYASGLHREVLFTIGLVLFAFIMIINTCLTKILKPKNVEEKEKRVKSRKSQVVKAEIPDSSVGVAAQSKA</sequence>
<dbReference type="InterPro" id="IPR035906">
    <property type="entry name" value="MetI-like_sf"/>
</dbReference>
<evidence type="ECO:0000256" key="5">
    <source>
        <dbReference type="ARBA" id="ARBA00022592"/>
    </source>
</evidence>
<evidence type="ECO:0000256" key="3">
    <source>
        <dbReference type="ARBA" id="ARBA00022448"/>
    </source>
</evidence>
<name>A0A1E3AA76_9FIRM</name>
<dbReference type="InterPro" id="IPR000515">
    <property type="entry name" value="MetI-like"/>
</dbReference>
<protein>
    <recommendedName>
        <fullName evidence="10">Phosphate transport system permease protein</fullName>
    </recommendedName>
</protein>
<feature type="domain" description="ABC transmembrane type-1" evidence="11">
    <location>
        <begin position="106"/>
        <end position="324"/>
    </location>
</feature>
<comment type="similarity">
    <text evidence="2 10">Belongs to the binding-protein-dependent transport system permease family. CysTW subfamily.</text>
</comment>
<keyword evidence="8 9" id="KW-0472">Membrane</keyword>
<keyword evidence="4 10" id="KW-1003">Cell membrane</keyword>
<dbReference type="PANTHER" id="PTHR30425">
    <property type="entry name" value="PHOSPHATE TRANSPORT SYSTEM PERMEASE PROTEIN PST"/>
    <property type="match status" value="1"/>
</dbReference>
<comment type="subcellular location">
    <subcellularLocation>
        <location evidence="1 9">Cell membrane</location>
        <topology evidence="1 9">Multi-pass membrane protein</topology>
    </subcellularLocation>
</comment>
<evidence type="ECO:0000256" key="6">
    <source>
        <dbReference type="ARBA" id="ARBA00022692"/>
    </source>
</evidence>
<evidence type="ECO:0000259" key="11">
    <source>
        <dbReference type="PROSITE" id="PS50928"/>
    </source>
</evidence>
<dbReference type="EMBL" id="MCGH01000002">
    <property type="protein sequence ID" value="ODM05076.1"/>
    <property type="molecule type" value="Genomic_DNA"/>
</dbReference>
<feature type="transmembrane region" description="Helical" evidence="9">
    <location>
        <begin position="101"/>
        <end position="134"/>
    </location>
</feature>
<dbReference type="Proteomes" id="UP000094067">
    <property type="component" value="Unassembled WGS sequence"/>
</dbReference>
<dbReference type="GO" id="GO:0005886">
    <property type="term" value="C:plasma membrane"/>
    <property type="evidence" value="ECO:0007669"/>
    <property type="project" value="UniProtKB-SubCell"/>
</dbReference>
<feature type="transmembrane region" description="Helical" evidence="9">
    <location>
        <begin position="186"/>
        <end position="208"/>
    </location>
</feature>
<dbReference type="CDD" id="cd06261">
    <property type="entry name" value="TM_PBP2"/>
    <property type="match status" value="1"/>
</dbReference>
<evidence type="ECO:0000256" key="8">
    <source>
        <dbReference type="ARBA" id="ARBA00023136"/>
    </source>
</evidence>
<feature type="transmembrane region" description="Helical" evidence="9">
    <location>
        <begin position="146"/>
        <end position="166"/>
    </location>
</feature>
<dbReference type="AlphaFoldDB" id="A0A1E3AA76"/>
<dbReference type="InterPro" id="IPR011864">
    <property type="entry name" value="Phosphate_PstC"/>
</dbReference>
<feature type="transmembrane region" description="Helical" evidence="9">
    <location>
        <begin position="49"/>
        <end position="71"/>
    </location>
</feature>
<reference evidence="12 13" key="1">
    <citation type="submission" date="2016-07" db="EMBL/GenBank/DDBJ databases">
        <title>Characterization of isolates of Eisenbergiella tayi derived from blood cultures, using whole genome sequencing.</title>
        <authorList>
            <person name="Burdz T."/>
            <person name="Wiebe D."/>
            <person name="Huynh C."/>
            <person name="Bernard K."/>
        </authorList>
    </citation>
    <scope>NUCLEOTIDE SEQUENCE [LARGE SCALE GENOMIC DNA]</scope>
    <source>
        <strain evidence="12 13">NML 110608</strain>
    </source>
</reference>
<evidence type="ECO:0000256" key="7">
    <source>
        <dbReference type="ARBA" id="ARBA00022989"/>
    </source>
</evidence>
<keyword evidence="5 10" id="KW-0592">Phosphate transport</keyword>
<evidence type="ECO:0000256" key="1">
    <source>
        <dbReference type="ARBA" id="ARBA00004651"/>
    </source>
</evidence>
<accession>A0A1E3AA76</accession>
<evidence type="ECO:0000256" key="2">
    <source>
        <dbReference type="ARBA" id="ARBA00007069"/>
    </source>
</evidence>
<evidence type="ECO:0000256" key="10">
    <source>
        <dbReference type="RuleBase" id="RU363054"/>
    </source>
</evidence>
<keyword evidence="6 9" id="KW-0812">Transmembrane</keyword>
<dbReference type="PROSITE" id="PS50928">
    <property type="entry name" value="ABC_TM1"/>
    <property type="match status" value="1"/>
</dbReference>
<dbReference type="NCBIfam" id="TIGR02138">
    <property type="entry name" value="phosphate_pstC"/>
    <property type="match status" value="1"/>
</dbReference>
<gene>
    <name evidence="12" type="primary">pstC</name>
    <name evidence="12" type="ORF">BEI61_00959</name>
</gene>
<dbReference type="InterPro" id="IPR051124">
    <property type="entry name" value="Phosphate_Transport_Permease"/>
</dbReference>
<keyword evidence="3 9" id="KW-0813">Transport</keyword>
<comment type="function">
    <text evidence="10">Part of the binding-protein-dependent transport system for phosphate; probably responsible for the translocation of the substrate across the membrane.</text>
</comment>
<feature type="transmembrane region" description="Helical" evidence="9">
    <location>
        <begin position="305"/>
        <end position="328"/>
    </location>
</feature>
<evidence type="ECO:0000313" key="13">
    <source>
        <dbReference type="Proteomes" id="UP000094067"/>
    </source>
</evidence>